<reference evidence="1" key="1">
    <citation type="journal article" date="2015" name="Nature">
        <title>Complex archaea that bridge the gap between prokaryotes and eukaryotes.</title>
        <authorList>
            <person name="Spang A."/>
            <person name="Saw J.H."/>
            <person name="Jorgensen S.L."/>
            <person name="Zaremba-Niedzwiedzka K."/>
            <person name="Martijn J."/>
            <person name="Lind A.E."/>
            <person name="van Eijk R."/>
            <person name="Schleper C."/>
            <person name="Guy L."/>
            <person name="Ettema T.J."/>
        </authorList>
    </citation>
    <scope>NUCLEOTIDE SEQUENCE</scope>
</reference>
<proteinExistence type="predicted"/>
<name>A0A0F9VYP5_9ZZZZ</name>
<dbReference type="EMBL" id="LAZR01000396">
    <property type="protein sequence ID" value="KKN70838.1"/>
    <property type="molecule type" value="Genomic_DNA"/>
</dbReference>
<organism evidence="1">
    <name type="scientific">marine sediment metagenome</name>
    <dbReference type="NCBI Taxonomy" id="412755"/>
    <lineage>
        <taxon>unclassified sequences</taxon>
        <taxon>metagenomes</taxon>
        <taxon>ecological metagenomes</taxon>
    </lineage>
</organism>
<evidence type="ECO:0000313" key="1">
    <source>
        <dbReference type="EMBL" id="KKN70838.1"/>
    </source>
</evidence>
<dbReference type="AlphaFoldDB" id="A0A0F9VYP5"/>
<sequence>MSKHKEDSEFVIEVKVDEEEIELDDDVISEFGNELQGAIELVVQNNITKDVRIELINVLMSIASQVSIDIGIGCDEFLGIADYFHEEGQKIADEEEIDLSKLN</sequence>
<comment type="caution">
    <text evidence="1">The sequence shown here is derived from an EMBL/GenBank/DDBJ whole genome shotgun (WGS) entry which is preliminary data.</text>
</comment>
<protein>
    <submittedName>
        <fullName evidence="1">Uncharacterized protein</fullName>
    </submittedName>
</protein>
<accession>A0A0F9VYP5</accession>
<gene>
    <name evidence="1" type="ORF">LCGC14_0427300</name>
</gene>